<sequence length="476" mass="53225">MKRLTISMSDELFSKLDTIENKSLFIRKLIERELDMPDNLHDIDSRIPWERDIASLKGHIDELFTRLSDIESELTARVMQENIRPATRPGPVATGQDEQPESPDENGPFIPKQTPEDKYAFLVRENTSTDPRSDPDIEPSAEEVTVLPETEHAPGTGQKDLTTIPERPLVPEIKPPMETQQESAPSIPDIKPSAETGEEKGWVMPELKPPAGILKEQTMVMPELRPPVQIQQEQTVVMPELEPPAGMKDTKQTSLPDSKPPFETDENVPFIMPEFDKPEGAAQAPPFITEEDAPFENNDQAFTMPELKPPAETKGTGTFKIPDLQPETMPPFEAMQQQNSQPEEKQPLFKIHDIPSVQQDEKQPPFIAPAFPEQQHESASIPPFENSELNVDPLAQQPAIEKTVPSAKNDSFRSDKLASNILMYMPHGAKVKKGIIKSLISKQFIENDIDGKLAELVSAGILKLTAEGDDHYLIRP</sequence>
<name>A0A4E0PV99_9EURY</name>
<feature type="region of interest" description="Disordered" evidence="1">
    <location>
        <begin position="242"/>
        <end position="282"/>
    </location>
</feature>
<protein>
    <submittedName>
        <fullName evidence="2">Uncharacterized protein</fullName>
    </submittedName>
</protein>
<dbReference type="Proteomes" id="UP000297295">
    <property type="component" value="Unassembled WGS sequence"/>
</dbReference>
<feature type="region of interest" description="Disordered" evidence="1">
    <location>
        <begin position="81"/>
        <end position="113"/>
    </location>
</feature>
<dbReference type="AlphaFoldDB" id="A0A4E0PV99"/>
<evidence type="ECO:0000313" key="2">
    <source>
        <dbReference type="EMBL" id="TGC07876.1"/>
    </source>
</evidence>
<proteinExistence type="predicted"/>
<accession>A0A4E0PV99</accession>
<evidence type="ECO:0000313" key="3">
    <source>
        <dbReference type="Proteomes" id="UP000297295"/>
    </source>
</evidence>
<gene>
    <name evidence="2" type="ORF">CUN85_10550</name>
</gene>
<dbReference type="RefSeq" id="WP_135390270.1">
    <property type="nucleotide sequence ID" value="NZ_PGGK01000013.1"/>
</dbReference>
<keyword evidence="3" id="KW-1185">Reference proteome</keyword>
<dbReference type="OrthoDB" id="121635at2157"/>
<evidence type="ECO:0000256" key="1">
    <source>
        <dbReference type="SAM" id="MobiDB-lite"/>
    </source>
</evidence>
<reference evidence="2 3" key="1">
    <citation type="submission" date="2017-11" db="EMBL/GenBank/DDBJ databases">
        <title>Isolation and Characterization of Methanogenic Archaea from Saline Meromictic Lake at Siberia.</title>
        <authorList>
            <person name="Shen Y."/>
            <person name="Huang H.-H."/>
            <person name="Lai M.-C."/>
            <person name="Chen S.-C."/>
        </authorList>
    </citation>
    <scope>NUCLEOTIDE SEQUENCE [LARGE SCALE GENOMIC DNA]</scope>
    <source>
        <strain evidence="2 3">SY-01</strain>
    </source>
</reference>
<comment type="caution">
    <text evidence="2">The sequence shown here is derived from an EMBL/GenBank/DDBJ whole genome shotgun (WGS) entry which is preliminary data.</text>
</comment>
<dbReference type="EMBL" id="PGGK01000013">
    <property type="protein sequence ID" value="TGC07876.1"/>
    <property type="molecule type" value="Genomic_DNA"/>
</dbReference>
<organism evidence="2 3">
    <name type="scientific">Methanolobus halotolerans</name>
    <dbReference type="NCBI Taxonomy" id="2052935"/>
    <lineage>
        <taxon>Archaea</taxon>
        <taxon>Methanobacteriati</taxon>
        <taxon>Methanobacteriota</taxon>
        <taxon>Stenosarchaea group</taxon>
        <taxon>Methanomicrobia</taxon>
        <taxon>Methanosarcinales</taxon>
        <taxon>Methanosarcinaceae</taxon>
        <taxon>Methanolobus</taxon>
    </lineage>
</organism>
<feature type="region of interest" description="Disordered" evidence="1">
    <location>
        <begin position="144"/>
        <end position="210"/>
    </location>
</feature>